<dbReference type="GO" id="GO:0005764">
    <property type="term" value="C:lysosome"/>
    <property type="evidence" value="ECO:0007669"/>
    <property type="project" value="TreeGrafter"/>
</dbReference>
<dbReference type="SUPFAM" id="SSF49785">
    <property type="entry name" value="Galactose-binding domain-like"/>
    <property type="match status" value="1"/>
</dbReference>
<proteinExistence type="inferred from homology"/>
<dbReference type="Proteomes" id="UP000002772">
    <property type="component" value="Unassembled WGS sequence"/>
</dbReference>
<evidence type="ECO:0000256" key="1">
    <source>
        <dbReference type="ARBA" id="ARBA00007951"/>
    </source>
</evidence>
<evidence type="ECO:0000256" key="2">
    <source>
        <dbReference type="ARBA" id="ARBA00012662"/>
    </source>
</evidence>
<evidence type="ECO:0000256" key="3">
    <source>
        <dbReference type="ARBA" id="ARBA00022729"/>
    </source>
</evidence>
<evidence type="ECO:0000256" key="5">
    <source>
        <dbReference type="ARBA" id="ARBA00023295"/>
    </source>
</evidence>
<dbReference type="GO" id="GO:0004560">
    <property type="term" value="F:alpha-L-fucosidase activity"/>
    <property type="evidence" value="ECO:0007669"/>
    <property type="project" value="UniProtKB-EC"/>
</dbReference>
<dbReference type="SMART" id="SM00812">
    <property type="entry name" value="Alpha_L_fucos"/>
    <property type="match status" value="1"/>
</dbReference>
<evidence type="ECO:0000259" key="6">
    <source>
        <dbReference type="Pfam" id="PF00754"/>
    </source>
</evidence>
<dbReference type="InterPro" id="IPR000421">
    <property type="entry name" value="FA58C"/>
</dbReference>
<dbReference type="Gene3D" id="2.60.120.260">
    <property type="entry name" value="Galactose-binding domain-like"/>
    <property type="match status" value="1"/>
</dbReference>
<dbReference type="PANTHER" id="PTHR10030:SF37">
    <property type="entry name" value="ALPHA-L-FUCOSIDASE-RELATED"/>
    <property type="match status" value="1"/>
</dbReference>
<evidence type="ECO:0000313" key="8">
    <source>
        <dbReference type="EMBL" id="EGN57546.1"/>
    </source>
</evidence>
<dbReference type="InterPro" id="IPR008979">
    <property type="entry name" value="Galactose-bd-like_sf"/>
</dbReference>
<dbReference type="Pfam" id="PF01120">
    <property type="entry name" value="Alpha_L_fucos"/>
    <property type="match status" value="1"/>
</dbReference>
<dbReference type="GO" id="GO:0016139">
    <property type="term" value="P:glycoside catabolic process"/>
    <property type="evidence" value="ECO:0007669"/>
    <property type="project" value="TreeGrafter"/>
</dbReference>
<dbReference type="InterPro" id="IPR000933">
    <property type="entry name" value="Glyco_hydro_29"/>
</dbReference>
<dbReference type="Pfam" id="PF00754">
    <property type="entry name" value="F5_F8_type_C"/>
    <property type="match status" value="1"/>
</dbReference>
<dbReference type="eggNOG" id="COG3669">
    <property type="taxonomic scope" value="Bacteria"/>
</dbReference>
<dbReference type="AlphaFoldDB" id="F8N800"/>
<keyword evidence="9" id="KW-1185">Reference proteome</keyword>
<name>F8N800_9BACT</name>
<dbReference type="RefSeq" id="WP_007575177.1">
    <property type="nucleotide sequence ID" value="NZ_BPTS01000002.1"/>
</dbReference>
<reference evidence="9" key="1">
    <citation type="journal article" date="2011" name="Stand. Genomic Sci.">
        <title>Non-contiguous finished genome sequence of the opportunistic oral pathogen Prevotella multisaccharivorax type strain (PPPA20).</title>
        <authorList>
            <person name="Pati A."/>
            <person name="Gronow S."/>
            <person name="Lu M."/>
            <person name="Lapidus A."/>
            <person name="Nolan M."/>
            <person name="Lucas S."/>
            <person name="Hammon N."/>
            <person name="Deshpande S."/>
            <person name="Cheng J.F."/>
            <person name="Tapia R."/>
            <person name="Han C."/>
            <person name="Goodwin L."/>
            <person name="Pitluck S."/>
            <person name="Liolios K."/>
            <person name="Pagani I."/>
            <person name="Mavromatis K."/>
            <person name="Mikhailova N."/>
            <person name="Huntemann M."/>
            <person name="Chen A."/>
            <person name="Palaniappan K."/>
            <person name="Land M."/>
            <person name="Hauser L."/>
            <person name="Detter J.C."/>
            <person name="Brambilla E.M."/>
            <person name="Rohde M."/>
            <person name="Goker M."/>
            <person name="Woyke T."/>
            <person name="Bristow J."/>
            <person name="Eisen J.A."/>
            <person name="Markowitz V."/>
            <person name="Hugenholtz P."/>
            <person name="Kyrpides N.C."/>
            <person name="Klenk H.P."/>
            <person name="Ivanova N."/>
        </authorList>
    </citation>
    <scope>NUCLEOTIDE SEQUENCE [LARGE SCALE GENOMIC DNA]</scope>
    <source>
        <strain evidence="9">DSM 17128</strain>
    </source>
</reference>
<feature type="domain" description="Glycoside hydrolase family 29 N-terminal" evidence="7">
    <location>
        <begin position="38"/>
        <end position="339"/>
    </location>
</feature>
<keyword evidence="5 8" id="KW-0326">Glycosidase</keyword>
<organism evidence="8 9">
    <name type="scientific">Hallella multisaccharivorax DSM 17128</name>
    <dbReference type="NCBI Taxonomy" id="688246"/>
    <lineage>
        <taxon>Bacteria</taxon>
        <taxon>Pseudomonadati</taxon>
        <taxon>Bacteroidota</taxon>
        <taxon>Bacteroidia</taxon>
        <taxon>Bacteroidales</taxon>
        <taxon>Prevotellaceae</taxon>
        <taxon>Hallella</taxon>
    </lineage>
</organism>
<evidence type="ECO:0000256" key="4">
    <source>
        <dbReference type="ARBA" id="ARBA00022801"/>
    </source>
</evidence>
<evidence type="ECO:0000313" key="9">
    <source>
        <dbReference type="Proteomes" id="UP000002772"/>
    </source>
</evidence>
<dbReference type="SUPFAM" id="SSF51445">
    <property type="entry name" value="(Trans)glycosidases"/>
    <property type="match status" value="1"/>
</dbReference>
<keyword evidence="3" id="KW-0732">Signal</keyword>
<dbReference type="Gene3D" id="3.20.20.80">
    <property type="entry name" value="Glycosidases"/>
    <property type="match status" value="1"/>
</dbReference>
<dbReference type="PANTHER" id="PTHR10030">
    <property type="entry name" value="ALPHA-L-FUCOSIDASE"/>
    <property type="match status" value="1"/>
</dbReference>
<protein>
    <recommendedName>
        <fullName evidence="2">alpha-L-fucosidase</fullName>
        <ecNumber evidence="2">3.2.1.51</ecNumber>
    </recommendedName>
</protein>
<comment type="similarity">
    <text evidence="1">Belongs to the glycosyl hydrolase 29 family.</text>
</comment>
<dbReference type="EC" id="3.2.1.51" evidence="2"/>
<dbReference type="EMBL" id="GL945017">
    <property type="protein sequence ID" value="EGN57546.1"/>
    <property type="molecule type" value="Genomic_DNA"/>
</dbReference>
<evidence type="ECO:0000259" key="7">
    <source>
        <dbReference type="Pfam" id="PF01120"/>
    </source>
</evidence>
<dbReference type="OrthoDB" id="1389336at2"/>
<sequence>MLKSTLLLSVALAGSLHVNGQKAPAPLAPLPTPAQVEQMKMETYAFIHFTTNTFLNLEWGYGDAAPSVFNPDTLDCGQWVKTLLQGGLKGIIFTAKHHDGFCLWPTKYTDYSISASPYRHGKGDAVGELAAECRKQGMEFGIYLSPWDRHQASYGTPEYVDYYKKQLRELLTQYGPFFEVWFDGANGGDGYYGGAREKRTIDKVHYYNFPALFKMLNDADPKCIIHTDGGPGSRWIGNENGVAGETDWAFLTDKHMIPAGVEDHERVLGQGDADGSHWVHGEADVSIRRPNWFWSTTNDKLVLSPEQLVDLYFKSVGRNATLLLNVPVNIHGKIAKKDSLALVGYREIIDKTFAVNLLTKAKVTASTTRGKAFRPANVVDGKYDSYWATGDGVNKGSLTFRLRQPQTFNCLMLQEYIPLGQRVKRFRVEYLDRSGKWQTIDAGQTTTVGYKRLLRFRPVSTSQVRVKFLDARGPLCINAVGAYRLPINKN</sequence>
<dbReference type="HOGENOM" id="CLU_002934_7_1_10"/>
<feature type="domain" description="F5/8 type C" evidence="6">
    <location>
        <begin position="363"/>
        <end position="470"/>
    </location>
</feature>
<dbReference type="InterPro" id="IPR057739">
    <property type="entry name" value="Glyco_hydro_29_N"/>
</dbReference>
<keyword evidence="4 8" id="KW-0378">Hydrolase</keyword>
<gene>
    <name evidence="8" type="ORF">Premu_2156</name>
</gene>
<accession>F8N800</accession>
<dbReference type="GO" id="GO:0006004">
    <property type="term" value="P:fucose metabolic process"/>
    <property type="evidence" value="ECO:0007669"/>
    <property type="project" value="TreeGrafter"/>
</dbReference>
<dbReference type="STRING" id="688246.Premu_2156"/>
<dbReference type="InterPro" id="IPR017853">
    <property type="entry name" value="GH"/>
</dbReference>